<accession>A0A1C3XHN9</accession>
<gene>
    <name evidence="1" type="ORF">GA0061098_101637</name>
</gene>
<organism evidence="1 2">
    <name type="scientific">Bradyrhizobium shewense</name>
    <dbReference type="NCBI Taxonomy" id="1761772"/>
    <lineage>
        <taxon>Bacteria</taxon>
        <taxon>Pseudomonadati</taxon>
        <taxon>Pseudomonadota</taxon>
        <taxon>Alphaproteobacteria</taxon>
        <taxon>Hyphomicrobiales</taxon>
        <taxon>Nitrobacteraceae</taxon>
        <taxon>Bradyrhizobium</taxon>
    </lineage>
</organism>
<sequence length="119" mass="13401">MEPKAASLNLRADDILEGAAAIAEFLFGSREHRRKVYYLAETSRLPVFRLGSVLCARKSVLAGFIKGQEKQPIRLLHLRAQIVALTGTIRQLEQAGFDTSETRHLVARRRAELKGMSRR</sequence>
<name>A0A1C3XHN9_9BRAD</name>
<dbReference type="Proteomes" id="UP000199184">
    <property type="component" value="Unassembled WGS sequence"/>
</dbReference>
<protein>
    <submittedName>
        <fullName evidence="1">Uncharacterized protein</fullName>
    </submittedName>
</protein>
<keyword evidence="2" id="KW-1185">Reference proteome</keyword>
<dbReference type="EMBL" id="FMAI01000016">
    <property type="protein sequence ID" value="SCB51719.1"/>
    <property type="molecule type" value="Genomic_DNA"/>
</dbReference>
<dbReference type="AlphaFoldDB" id="A0A1C3XHN9"/>
<reference evidence="2" key="1">
    <citation type="submission" date="2016-08" db="EMBL/GenBank/DDBJ databases">
        <authorList>
            <person name="Varghese N."/>
            <person name="Submissions Spin"/>
        </authorList>
    </citation>
    <scope>NUCLEOTIDE SEQUENCE [LARGE SCALE GENOMIC DNA]</scope>
    <source>
        <strain evidence="2">ERR11</strain>
    </source>
</reference>
<dbReference type="RefSeq" id="WP_208610690.1">
    <property type="nucleotide sequence ID" value="NZ_FMAI01000016.1"/>
</dbReference>
<evidence type="ECO:0000313" key="1">
    <source>
        <dbReference type="EMBL" id="SCB51719.1"/>
    </source>
</evidence>
<evidence type="ECO:0000313" key="2">
    <source>
        <dbReference type="Proteomes" id="UP000199184"/>
    </source>
</evidence>
<proteinExistence type="predicted"/>